<evidence type="ECO:0000313" key="7">
    <source>
        <dbReference type="EMBL" id="MXQ10490.1"/>
    </source>
</evidence>
<dbReference type="InterPro" id="IPR005496">
    <property type="entry name" value="Integral_membrane_TerC"/>
</dbReference>
<sequence length="351" mass="38427">MGGDIWLWVAFAVLVVGLLVLDLGVLHREARAIGVGEALWLSLGYIILAPLFAAGVYWFLGRQAGVEFLTGYFIEKSLSIDNIFVFVLIFSNFGVPAAYQQRVLFWGVLGALALRAVLVFAGVQLLHAFAWMTLVFGAFLIITGIRMLFAAEGKPDLQNNAVLKLLRRRLPVTEDYEGTHFLVRRDGALYVTPLFLVLVMVEFTDLVFAVDSIPAILAITQDPFIVYTSNVMAILGLRALYFALAGIAKRFVYLKYALSLILVLVGVKMTVNHLYGGKIIPTEVTLLATAVLIVGAIGLSLLRTRTPKPGEEVRMPTGWVPGSRSQPNRAQTLYLASNGTAGSKGQVTEHR</sequence>
<evidence type="ECO:0000256" key="5">
    <source>
        <dbReference type="ARBA" id="ARBA00023136"/>
    </source>
</evidence>
<feature type="transmembrane region" description="Helical" evidence="6">
    <location>
        <begin position="38"/>
        <end position="60"/>
    </location>
</feature>
<dbReference type="Proteomes" id="UP000436483">
    <property type="component" value="Unassembled WGS sequence"/>
</dbReference>
<name>A0A7X3SMQ6_9HYPH</name>
<feature type="transmembrane region" description="Helical" evidence="6">
    <location>
        <begin position="129"/>
        <end position="149"/>
    </location>
</feature>
<dbReference type="PANTHER" id="PTHR30238">
    <property type="entry name" value="MEMBRANE BOUND PREDICTED REDOX MODULATOR"/>
    <property type="match status" value="1"/>
</dbReference>
<evidence type="ECO:0000256" key="1">
    <source>
        <dbReference type="ARBA" id="ARBA00004141"/>
    </source>
</evidence>
<accession>A0A7X3SMQ6</accession>
<dbReference type="Pfam" id="PF03741">
    <property type="entry name" value="TerC"/>
    <property type="match status" value="1"/>
</dbReference>
<feature type="transmembrane region" description="Helical" evidence="6">
    <location>
        <begin position="103"/>
        <end position="123"/>
    </location>
</feature>
<evidence type="ECO:0000256" key="6">
    <source>
        <dbReference type="SAM" id="Phobius"/>
    </source>
</evidence>
<feature type="transmembrane region" description="Helical" evidence="6">
    <location>
        <begin position="6"/>
        <end position="26"/>
    </location>
</feature>
<reference evidence="7 8" key="1">
    <citation type="submission" date="2019-12" db="EMBL/GenBank/DDBJ databases">
        <authorList>
            <person name="Yuan C.-G."/>
        </authorList>
    </citation>
    <scope>NUCLEOTIDE SEQUENCE [LARGE SCALE GENOMIC DNA]</scope>
    <source>
        <strain evidence="7 8">KCTC 23863</strain>
    </source>
</reference>
<proteinExistence type="inferred from homology"/>
<feature type="transmembrane region" description="Helical" evidence="6">
    <location>
        <begin position="283"/>
        <end position="302"/>
    </location>
</feature>
<feature type="transmembrane region" description="Helical" evidence="6">
    <location>
        <begin position="194"/>
        <end position="218"/>
    </location>
</feature>
<dbReference type="InterPro" id="IPR022369">
    <property type="entry name" value="Integral_membrane_TerC_rswitch"/>
</dbReference>
<feature type="transmembrane region" description="Helical" evidence="6">
    <location>
        <begin position="224"/>
        <end position="244"/>
    </location>
</feature>
<keyword evidence="5 6" id="KW-0472">Membrane</keyword>
<dbReference type="OrthoDB" id="9783692at2"/>
<dbReference type="EMBL" id="WURB01000002">
    <property type="protein sequence ID" value="MXQ10490.1"/>
    <property type="molecule type" value="Genomic_DNA"/>
</dbReference>
<dbReference type="NCBIfam" id="TIGR03718">
    <property type="entry name" value="R_switched_Alx"/>
    <property type="match status" value="1"/>
</dbReference>
<evidence type="ECO:0000256" key="4">
    <source>
        <dbReference type="ARBA" id="ARBA00022989"/>
    </source>
</evidence>
<dbReference type="RefSeq" id="WP_160883100.1">
    <property type="nucleotide sequence ID" value="NZ_WURB01000002.1"/>
</dbReference>
<evidence type="ECO:0000256" key="3">
    <source>
        <dbReference type="ARBA" id="ARBA00022692"/>
    </source>
</evidence>
<dbReference type="PANTHER" id="PTHR30238:SF0">
    <property type="entry name" value="THYLAKOID MEMBRANE PROTEIN TERC, CHLOROPLASTIC"/>
    <property type="match status" value="1"/>
</dbReference>
<feature type="transmembrane region" description="Helical" evidence="6">
    <location>
        <begin position="251"/>
        <end position="271"/>
    </location>
</feature>
<dbReference type="AlphaFoldDB" id="A0A7X3SMQ6"/>
<gene>
    <name evidence="7" type="ORF">GR328_03250</name>
</gene>
<protein>
    <submittedName>
        <fullName evidence="7">TerC/Alx family metal homeostasis membrane protein</fullName>
    </submittedName>
</protein>
<dbReference type="GO" id="GO:0016020">
    <property type="term" value="C:membrane"/>
    <property type="evidence" value="ECO:0007669"/>
    <property type="project" value="UniProtKB-SubCell"/>
</dbReference>
<evidence type="ECO:0000313" key="8">
    <source>
        <dbReference type="Proteomes" id="UP000436483"/>
    </source>
</evidence>
<comment type="similarity">
    <text evidence="2">Belongs to the TerC family.</text>
</comment>
<feature type="transmembrane region" description="Helical" evidence="6">
    <location>
        <begin position="72"/>
        <end position="91"/>
    </location>
</feature>
<keyword evidence="8" id="KW-1185">Reference proteome</keyword>
<reference evidence="7 8" key="2">
    <citation type="submission" date="2020-01" db="EMBL/GenBank/DDBJ databases">
        <title>Microvirga sp. nov., an arsenate reduction bacterium isolated from Tibet hotspring sediments.</title>
        <authorList>
            <person name="Xian W.-D."/>
            <person name="Li W.-J."/>
        </authorList>
    </citation>
    <scope>NUCLEOTIDE SEQUENCE [LARGE SCALE GENOMIC DNA]</scope>
    <source>
        <strain evidence="7 8">KCTC 23863</strain>
    </source>
</reference>
<comment type="caution">
    <text evidence="7">The sequence shown here is derived from an EMBL/GenBank/DDBJ whole genome shotgun (WGS) entry which is preliminary data.</text>
</comment>
<keyword evidence="3 6" id="KW-0812">Transmembrane</keyword>
<comment type="subcellular location">
    <subcellularLocation>
        <location evidence="1">Membrane</location>
        <topology evidence="1">Multi-pass membrane protein</topology>
    </subcellularLocation>
</comment>
<evidence type="ECO:0000256" key="2">
    <source>
        <dbReference type="ARBA" id="ARBA00007511"/>
    </source>
</evidence>
<keyword evidence="4 6" id="KW-1133">Transmembrane helix</keyword>
<organism evidence="7 8">
    <name type="scientific">Microvirga makkahensis</name>
    <dbReference type="NCBI Taxonomy" id="1128670"/>
    <lineage>
        <taxon>Bacteria</taxon>
        <taxon>Pseudomonadati</taxon>
        <taxon>Pseudomonadota</taxon>
        <taxon>Alphaproteobacteria</taxon>
        <taxon>Hyphomicrobiales</taxon>
        <taxon>Methylobacteriaceae</taxon>
        <taxon>Microvirga</taxon>
    </lineage>
</organism>